<evidence type="ECO:0000256" key="2">
    <source>
        <dbReference type="SAM" id="MobiDB-lite"/>
    </source>
</evidence>
<dbReference type="AlphaFoldDB" id="A0A8S0REW5"/>
<reference evidence="4 5" key="1">
    <citation type="submission" date="2019-12" db="EMBL/GenBank/DDBJ databases">
        <authorList>
            <person name="Alioto T."/>
            <person name="Alioto T."/>
            <person name="Gomez Garrido J."/>
        </authorList>
    </citation>
    <scope>NUCLEOTIDE SEQUENCE [LARGE SCALE GENOMIC DNA]</scope>
</reference>
<evidence type="ECO:0000256" key="1">
    <source>
        <dbReference type="SAM" id="Coils"/>
    </source>
</evidence>
<keyword evidence="5" id="KW-1185">Reference proteome</keyword>
<feature type="region of interest" description="Disordered" evidence="2">
    <location>
        <begin position="648"/>
        <end position="668"/>
    </location>
</feature>
<name>A0A8S0REW5_OLEEU</name>
<dbReference type="SUPFAM" id="SSF57997">
    <property type="entry name" value="Tropomyosin"/>
    <property type="match status" value="1"/>
</dbReference>
<dbReference type="Pfam" id="PF26581">
    <property type="entry name" value="WIT1_2_N"/>
    <property type="match status" value="1"/>
</dbReference>
<evidence type="ECO:0000313" key="5">
    <source>
        <dbReference type="Proteomes" id="UP000594638"/>
    </source>
</evidence>
<dbReference type="Gramene" id="OE9A057092T5">
    <property type="protein sequence ID" value="OE9A057092C5"/>
    <property type="gene ID" value="OE9A057092"/>
</dbReference>
<feature type="coiled-coil region" evidence="1">
    <location>
        <begin position="491"/>
        <end position="560"/>
    </location>
</feature>
<dbReference type="OrthoDB" id="1936068at2759"/>
<feature type="coiled-coil region" evidence="1">
    <location>
        <begin position="324"/>
        <end position="441"/>
    </location>
</feature>
<proteinExistence type="predicted"/>
<gene>
    <name evidence="4" type="ORF">OLEA9_A057092</name>
</gene>
<feature type="coiled-coil region" evidence="1">
    <location>
        <begin position="243"/>
        <end position="270"/>
    </location>
</feature>
<protein>
    <recommendedName>
        <fullName evidence="3">WIT1/2 N-terminal helical bundle domain-containing protein</fullName>
    </recommendedName>
</protein>
<sequence>MFQLNDCITIPFYFFPLYLQSSYQNTVAMTMNDTAAITSDIANPDMQKFLHEGLTDNTKDMEGVQNALKVSYEVDMTLAYSSEKLTNMENLLLRVLLRENDIGSISVEDDNISTESIKKALTFDLLCAFLCSEVRELDNLMGDLQDTIVNALHEISSCGQPTELLTRLESKLCDSEESLKRSQEQVVEMKIQLAKLLMTSFSFKQNEWKYDLVGSFKEEFQLESTEFQPRVQTIEQRHILRMLEKSLAREMELEKKLTGLKQNEEDLKLKIRLTEQVAVYMEEAAEGAWSRFLEADNTAEVLMGISKEMVGKLQIVQFNLNGSNKREEEMKSKLRDCINQLNDKEIAIGKLNSSISQLIADNSEVTHLREQVKMLEEKLNGTESQLKEANASSEANQQKLKEMEGEIQSLKENIHNAESRAESAETKVTHLMETNLELTEELGFLRSSNDSNTKKVSILEKQVRELDIQLQHGRASSEASQEQQNMLYSAIWDMETLIDELKQNVTKAENKTESAEDRCIILSNTNLELNKELDFLRARMEFLEKSVNQATIEKKSSTEDINIKTELIMDLVMQLTIERERIQKQLCSLTKENKLLREKFHEAKKLASVVQRDNSSGNKEFPSSEFDSSDAVLTKFSAEVATQFLSTSFQADESPEDMPPDQSELISSSVNSDTNSILKVEAQRMAKPGDCRRTSTYVAIIVLMLSILAAHLFHHHLAAINPSES</sequence>
<evidence type="ECO:0000259" key="3">
    <source>
        <dbReference type="Pfam" id="PF26581"/>
    </source>
</evidence>
<dbReference type="PANTHER" id="PTHR35705">
    <property type="entry name" value="WPP DOMAIN-INTERACTING TAIL-ANCHORED PROTEIN 1"/>
    <property type="match status" value="1"/>
</dbReference>
<comment type="caution">
    <text evidence="4">The sequence shown here is derived from an EMBL/GenBank/DDBJ whole genome shotgun (WGS) entry which is preliminary data.</text>
</comment>
<keyword evidence="1" id="KW-0175">Coiled coil</keyword>
<organism evidence="4 5">
    <name type="scientific">Olea europaea subsp. europaea</name>
    <dbReference type="NCBI Taxonomy" id="158383"/>
    <lineage>
        <taxon>Eukaryota</taxon>
        <taxon>Viridiplantae</taxon>
        <taxon>Streptophyta</taxon>
        <taxon>Embryophyta</taxon>
        <taxon>Tracheophyta</taxon>
        <taxon>Spermatophyta</taxon>
        <taxon>Magnoliopsida</taxon>
        <taxon>eudicotyledons</taxon>
        <taxon>Gunneridae</taxon>
        <taxon>Pentapetalae</taxon>
        <taxon>asterids</taxon>
        <taxon>lamiids</taxon>
        <taxon>Lamiales</taxon>
        <taxon>Oleaceae</taxon>
        <taxon>Oleeae</taxon>
        <taxon>Olea</taxon>
    </lineage>
</organism>
<dbReference type="Gene3D" id="1.20.5.170">
    <property type="match status" value="1"/>
</dbReference>
<feature type="domain" description="WIT1/2 N-terminal helical bundle" evidence="3">
    <location>
        <begin position="65"/>
        <end position="202"/>
    </location>
</feature>
<accession>A0A8S0REW5</accession>
<dbReference type="EMBL" id="CACTIH010003609">
    <property type="protein sequence ID" value="CAA2977473.1"/>
    <property type="molecule type" value="Genomic_DNA"/>
</dbReference>
<evidence type="ECO:0000313" key="4">
    <source>
        <dbReference type="EMBL" id="CAA2977473.1"/>
    </source>
</evidence>
<dbReference type="InterPro" id="IPR039976">
    <property type="entry name" value="WIT1/WIT2"/>
</dbReference>
<dbReference type="InterPro" id="IPR058610">
    <property type="entry name" value="WIT1_2_N"/>
</dbReference>
<dbReference type="PANTHER" id="PTHR35705:SF2">
    <property type="entry name" value="WPP DOMAIN-INTERACTING TAIL-ANCHORED PROTEIN 2"/>
    <property type="match status" value="1"/>
</dbReference>
<dbReference type="Proteomes" id="UP000594638">
    <property type="component" value="Unassembled WGS sequence"/>
</dbReference>